<dbReference type="InterPro" id="IPR029068">
    <property type="entry name" value="Glyas_Bleomycin-R_OHBP_Dase"/>
</dbReference>
<keyword evidence="2" id="KW-0223">Dioxygenase</keyword>
<keyword evidence="2" id="KW-0560">Oxidoreductase</keyword>
<dbReference type="AlphaFoldDB" id="Q12ID9"/>
<dbReference type="CDD" id="cd07247">
    <property type="entry name" value="SgaA_N_like"/>
    <property type="match status" value="2"/>
</dbReference>
<accession>Q12ID9</accession>
<dbReference type="Pfam" id="PF18029">
    <property type="entry name" value="Glyoxalase_6"/>
    <property type="match status" value="1"/>
</dbReference>
<name>Q12ID9_SHEDO</name>
<dbReference type="OrthoDB" id="9793039at2"/>
<dbReference type="InterPro" id="IPR041581">
    <property type="entry name" value="Glyoxalase_6"/>
</dbReference>
<dbReference type="eggNOG" id="COG3324">
    <property type="taxonomic scope" value="Bacteria"/>
</dbReference>
<evidence type="ECO:0000313" key="2">
    <source>
        <dbReference type="EMBL" id="ABE56787.1"/>
    </source>
</evidence>
<gene>
    <name evidence="2" type="ordered locus">Sden_3512</name>
</gene>
<dbReference type="Pfam" id="PF00903">
    <property type="entry name" value="Glyoxalase"/>
    <property type="match status" value="1"/>
</dbReference>
<sequence>MKVTHYNQGEPCWAELACHDWQGAKRFYQDLFDWNAFDMPMPEGNYTMLQIDNDDVAALYQMPAEIAETSPTHWSMYIAVDDVDATIERVKAAGGQLLLGPHNVGEAGKMAVFADPEGSRFAVWQAINHIGIKRSQESNALCWVELACRETEQAKAFYTSALGWQCKLADMPAFEYNEWYVGERAIGGMMAMTEEWGDMPAHWMLYFAVENCDAMVEKAVASGGKVCVPPTEIDNVGRFSVLADPQGGVFSVISLKAGTY</sequence>
<dbReference type="EMBL" id="CP000302">
    <property type="protein sequence ID" value="ABE56787.1"/>
    <property type="molecule type" value="Genomic_DNA"/>
</dbReference>
<protein>
    <submittedName>
        <fullName evidence="2">Glyoxalase/bleomycin resistance protein/dioxygenase</fullName>
    </submittedName>
</protein>
<dbReference type="InterPro" id="IPR052164">
    <property type="entry name" value="Anthracycline_SecMetBiosynth"/>
</dbReference>
<dbReference type="PANTHER" id="PTHR33993:SF14">
    <property type="entry name" value="GB|AAF24581.1"/>
    <property type="match status" value="1"/>
</dbReference>
<dbReference type="STRING" id="318161.Sden_3512"/>
<dbReference type="InterPro" id="IPR004360">
    <property type="entry name" value="Glyas_Fos-R_dOase_dom"/>
</dbReference>
<dbReference type="SUPFAM" id="SSF54593">
    <property type="entry name" value="Glyoxalase/Bleomycin resistance protein/Dihydroxybiphenyl dioxygenase"/>
    <property type="match status" value="2"/>
</dbReference>
<dbReference type="KEGG" id="sdn:Sden_3512"/>
<dbReference type="RefSeq" id="WP_011497927.1">
    <property type="nucleotide sequence ID" value="NC_007954.1"/>
</dbReference>
<dbReference type="InterPro" id="IPR037523">
    <property type="entry name" value="VOC_core"/>
</dbReference>
<dbReference type="HOGENOM" id="CLU_069623_2_0_6"/>
<organism evidence="2 3">
    <name type="scientific">Shewanella denitrificans (strain OS217 / ATCC BAA-1090 / DSM 15013)</name>
    <dbReference type="NCBI Taxonomy" id="318161"/>
    <lineage>
        <taxon>Bacteria</taxon>
        <taxon>Pseudomonadati</taxon>
        <taxon>Pseudomonadota</taxon>
        <taxon>Gammaproteobacteria</taxon>
        <taxon>Alteromonadales</taxon>
        <taxon>Shewanellaceae</taxon>
        <taxon>Shewanella</taxon>
    </lineage>
</organism>
<proteinExistence type="predicted"/>
<evidence type="ECO:0000313" key="3">
    <source>
        <dbReference type="Proteomes" id="UP000001982"/>
    </source>
</evidence>
<evidence type="ECO:0000259" key="1">
    <source>
        <dbReference type="PROSITE" id="PS51819"/>
    </source>
</evidence>
<reference evidence="2 3" key="1">
    <citation type="submission" date="2006-03" db="EMBL/GenBank/DDBJ databases">
        <title>Complete sequence of Shewanella denitrificans OS217.</title>
        <authorList>
            <consortium name="US DOE Joint Genome Institute"/>
            <person name="Copeland A."/>
            <person name="Lucas S."/>
            <person name="Lapidus A."/>
            <person name="Barry K."/>
            <person name="Detter J.C."/>
            <person name="Glavina del Rio T."/>
            <person name="Hammon N."/>
            <person name="Israni S."/>
            <person name="Dalin E."/>
            <person name="Tice H."/>
            <person name="Pitluck S."/>
            <person name="Brettin T."/>
            <person name="Bruce D."/>
            <person name="Han C."/>
            <person name="Tapia R."/>
            <person name="Gilna P."/>
            <person name="Kiss H."/>
            <person name="Schmutz J."/>
            <person name="Larimer F."/>
            <person name="Land M."/>
            <person name="Hauser L."/>
            <person name="Kyrpides N."/>
            <person name="Lykidis A."/>
            <person name="Richardson P."/>
        </authorList>
    </citation>
    <scope>NUCLEOTIDE SEQUENCE [LARGE SCALE GENOMIC DNA]</scope>
    <source>
        <strain evidence="3">OS217 / ATCC BAA-1090 / DSM 15013</strain>
    </source>
</reference>
<dbReference type="Proteomes" id="UP000001982">
    <property type="component" value="Chromosome"/>
</dbReference>
<dbReference type="GO" id="GO:0051213">
    <property type="term" value="F:dioxygenase activity"/>
    <property type="evidence" value="ECO:0007669"/>
    <property type="project" value="UniProtKB-KW"/>
</dbReference>
<dbReference type="PANTHER" id="PTHR33993">
    <property type="entry name" value="GLYOXALASE-RELATED"/>
    <property type="match status" value="1"/>
</dbReference>
<dbReference type="PROSITE" id="PS51819">
    <property type="entry name" value="VOC"/>
    <property type="match status" value="2"/>
</dbReference>
<feature type="domain" description="VOC" evidence="1">
    <location>
        <begin position="140"/>
        <end position="255"/>
    </location>
</feature>
<keyword evidence="3" id="KW-1185">Reference proteome</keyword>
<feature type="domain" description="VOC" evidence="1">
    <location>
        <begin position="10"/>
        <end position="126"/>
    </location>
</feature>
<dbReference type="Gene3D" id="3.10.180.10">
    <property type="entry name" value="2,3-Dihydroxybiphenyl 1,2-Dioxygenase, domain 1"/>
    <property type="match status" value="2"/>
</dbReference>